<evidence type="ECO:0000313" key="2">
    <source>
        <dbReference type="EMBL" id="CAH1433891.1"/>
    </source>
</evidence>
<organism evidence="2 3">
    <name type="scientific">Lactuca virosa</name>
    <dbReference type="NCBI Taxonomy" id="75947"/>
    <lineage>
        <taxon>Eukaryota</taxon>
        <taxon>Viridiplantae</taxon>
        <taxon>Streptophyta</taxon>
        <taxon>Embryophyta</taxon>
        <taxon>Tracheophyta</taxon>
        <taxon>Spermatophyta</taxon>
        <taxon>Magnoliopsida</taxon>
        <taxon>eudicotyledons</taxon>
        <taxon>Gunneridae</taxon>
        <taxon>Pentapetalae</taxon>
        <taxon>asterids</taxon>
        <taxon>campanulids</taxon>
        <taxon>Asterales</taxon>
        <taxon>Asteraceae</taxon>
        <taxon>Cichorioideae</taxon>
        <taxon>Cichorieae</taxon>
        <taxon>Lactucinae</taxon>
        <taxon>Lactuca</taxon>
    </lineage>
</organism>
<dbReference type="EMBL" id="CAKMRJ010003334">
    <property type="protein sequence ID" value="CAH1433891.1"/>
    <property type="molecule type" value="Genomic_DNA"/>
</dbReference>
<evidence type="ECO:0000313" key="3">
    <source>
        <dbReference type="Proteomes" id="UP001157418"/>
    </source>
</evidence>
<keyword evidence="3" id="KW-1185">Reference proteome</keyword>
<feature type="region of interest" description="Disordered" evidence="1">
    <location>
        <begin position="36"/>
        <end position="65"/>
    </location>
</feature>
<feature type="region of interest" description="Disordered" evidence="1">
    <location>
        <begin position="77"/>
        <end position="110"/>
    </location>
</feature>
<gene>
    <name evidence="2" type="ORF">LVIROSA_LOCUS20453</name>
</gene>
<name>A0AAU9N7T0_9ASTR</name>
<protein>
    <submittedName>
        <fullName evidence="2">Uncharacterized protein</fullName>
    </submittedName>
</protein>
<proteinExistence type="predicted"/>
<feature type="compositionally biased region" description="Acidic residues" evidence="1">
    <location>
        <begin position="38"/>
        <end position="48"/>
    </location>
</feature>
<dbReference type="AlphaFoldDB" id="A0AAU9N7T0"/>
<reference evidence="2 3" key="1">
    <citation type="submission" date="2022-01" db="EMBL/GenBank/DDBJ databases">
        <authorList>
            <person name="Xiong W."/>
            <person name="Schranz E."/>
        </authorList>
    </citation>
    <scope>NUCLEOTIDE SEQUENCE [LARGE SCALE GENOMIC DNA]</scope>
</reference>
<evidence type="ECO:0000256" key="1">
    <source>
        <dbReference type="SAM" id="MobiDB-lite"/>
    </source>
</evidence>
<comment type="caution">
    <text evidence="2">The sequence shown here is derived from an EMBL/GenBank/DDBJ whole genome shotgun (WGS) entry which is preliminary data.</text>
</comment>
<accession>A0AAU9N7T0</accession>
<sequence length="254" mass="29152">MAGVGSWSASSLLEEEHVVLGASNPIDTAMMIMTSGEESTDYVDDTEPDYTLVEQPSEPAHSPDYTSAELELLSSEYNSDEDDDTASSPVISPTRTTPSHRSSRAHTGGGYRLTFRGMGVRFYTSRTPYTPVEQVVSLLVPCTTHHSDRIGAMDSELFLLRMAMRQLTEQVQYFEEERDVMDMRTLLIRYQLQEARDEAQFHHQVLEEVMSHTERLELQVERTESRVSFFDVWIEYVYRQLVQLMSLFIVYYGF</sequence>
<dbReference type="Proteomes" id="UP001157418">
    <property type="component" value="Unassembled WGS sequence"/>
</dbReference>